<dbReference type="AlphaFoldDB" id="A0A0C9YC69"/>
<dbReference type="EMBL" id="KN833740">
    <property type="protein sequence ID" value="KIK22345.1"/>
    <property type="molecule type" value="Genomic_DNA"/>
</dbReference>
<dbReference type="Proteomes" id="UP000054018">
    <property type="component" value="Unassembled WGS sequence"/>
</dbReference>
<sequence>MLLPKFVDPSAYYDQIINVDQRTLYKAERNPNAEVIVYRCQWDIHGRACRRWIEGDEREILTHLRNYHDVQGQTKDAMLCQWSGCAEELKHGSIPRHVMTHVKATLRCSNCRTKFPRKDRIQNHRRTVEECTNANIETVPGPEARLIRIGP</sequence>
<evidence type="ECO:0008006" key="3">
    <source>
        <dbReference type="Google" id="ProtNLM"/>
    </source>
</evidence>
<dbReference type="OrthoDB" id="2612212at2759"/>
<keyword evidence="2" id="KW-1185">Reference proteome</keyword>
<gene>
    <name evidence="1" type="ORF">PISMIDRAFT_505749</name>
</gene>
<protein>
    <recommendedName>
        <fullName evidence="3">C2H2-type domain-containing protein</fullName>
    </recommendedName>
</protein>
<reference evidence="2" key="2">
    <citation type="submission" date="2015-01" db="EMBL/GenBank/DDBJ databases">
        <title>Evolutionary Origins and Diversification of the Mycorrhizal Mutualists.</title>
        <authorList>
            <consortium name="DOE Joint Genome Institute"/>
            <consortium name="Mycorrhizal Genomics Consortium"/>
            <person name="Kohler A."/>
            <person name="Kuo A."/>
            <person name="Nagy L.G."/>
            <person name="Floudas D."/>
            <person name="Copeland A."/>
            <person name="Barry K.W."/>
            <person name="Cichocki N."/>
            <person name="Veneault-Fourrey C."/>
            <person name="LaButti K."/>
            <person name="Lindquist E.A."/>
            <person name="Lipzen A."/>
            <person name="Lundell T."/>
            <person name="Morin E."/>
            <person name="Murat C."/>
            <person name="Riley R."/>
            <person name="Ohm R."/>
            <person name="Sun H."/>
            <person name="Tunlid A."/>
            <person name="Henrissat B."/>
            <person name="Grigoriev I.V."/>
            <person name="Hibbett D.S."/>
            <person name="Martin F."/>
        </authorList>
    </citation>
    <scope>NUCLEOTIDE SEQUENCE [LARGE SCALE GENOMIC DNA]</scope>
    <source>
        <strain evidence="2">441</strain>
    </source>
</reference>
<proteinExistence type="predicted"/>
<accession>A0A0C9YC69</accession>
<evidence type="ECO:0000313" key="2">
    <source>
        <dbReference type="Proteomes" id="UP000054018"/>
    </source>
</evidence>
<organism evidence="1 2">
    <name type="scientific">Pisolithus microcarpus 441</name>
    <dbReference type="NCBI Taxonomy" id="765257"/>
    <lineage>
        <taxon>Eukaryota</taxon>
        <taxon>Fungi</taxon>
        <taxon>Dikarya</taxon>
        <taxon>Basidiomycota</taxon>
        <taxon>Agaricomycotina</taxon>
        <taxon>Agaricomycetes</taxon>
        <taxon>Agaricomycetidae</taxon>
        <taxon>Boletales</taxon>
        <taxon>Sclerodermatineae</taxon>
        <taxon>Pisolithaceae</taxon>
        <taxon>Pisolithus</taxon>
    </lineage>
</organism>
<evidence type="ECO:0000313" key="1">
    <source>
        <dbReference type="EMBL" id="KIK22345.1"/>
    </source>
</evidence>
<dbReference type="HOGENOM" id="CLU_126337_2_0_1"/>
<name>A0A0C9YC69_9AGAM</name>
<reference evidence="1 2" key="1">
    <citation type="submission" date="2014-04" db="EMBL/GenBank/DDBJ databases">
        <authorList>
            <consortium name="DOE Joint Genome Institute"/>
            <person name="Kuo A."/>
            <person name="Kohler A."/>
            <person name="Costa M.D."/>
            <person name="Nagy L.G."/>
            <person name="Floudas D."/>
            <person name="Copeland A."/>
            <person name="Barry K.W."/>
            <person name="Cichocki N."/>
            <person name="Veneault-Fourrey C."/>
            <person name="LaButti K."/>
            <person name="Lindquist E.A."/>
            <person name="Lipzen A."/>
            <person name="Lundell T."/>
            <person name="Morin E."/>
            <person name="Murat C."/>
            <person name="Sun H."/>
            <person name="Tunlid A."/>
            <person name="Henrissat B."/>
            <person name="Grigoriev I.V."/>
            <person name="Hibbett D.S."/>
            <person name="Martin F."/>
            <person name="Nordberg H.P."/>
            <person name="Cantor M.N."/>
            <person name="Hua S.X."/>
        </authorList>
    </citation>
    <scope>NUCLEOTIDE SEQUENCE [LARGE SCALE GENOMIC DNA]</scope>
    <source>
        <strain evidence="1 2">441</strain>
    </source>
</reference>